<dbReference type="EMBL" id="MH479925">
    <property type="protein sequence ID" value="AXN53612.1"/>
    <property type="molecule type" value="Genomic_DNA"/>
</dbReference>
<gene>
    <name evidence="2" type="primary">50</name>
    <name evidence="2" type="ORF">SEA_RONALDO_50</name>
</gene>
<sequence length="265" mass="30548">MTDIFTVPASQSTKKENQFKFKLGAKTFTIPKMQYLPGDAIDFIDEKAKEVALEWLLMRHLFMYLVPLAQDQIRGMSRDQIDALTKAWDEASTTDVGGILSLRGIIHSYPEAFEYDLLTHGYRPSLQELTLRELYVLASGFAKDESCHLNREIDPDYQWHTIPVMFDSLILHALQLANHQRGMVVDSQGLLVIPELITQESLARMLAENPEPKTDSVVEQEHPDHGRKRLPGTIIESADDLEKFKNEMEERRRQKREARKQRETP</sequence>
<feature type="compositionally biased region" description="Basic and acidic residues" evidence="1">
    <location>
        <begin position="240"/>
        <end position="252"/>
    </location>
</feature>
<evidence type="ECO:0000313" key="2">
    <source>
        <dbReference type="EMBL" id="AXN53612.1"/>
    </source>
</evidence>
<name>A0A346FCZ8_9CAUD</name>
<proteinExistence type="predicted"/>
<keyword evidence="3" id="KW-1185">Reference proteome</keyword>
<dbReference type="Proteomes" id="UP000258385">
    <property type="component" value="Segment"/>
</dbReference>
<accession>A0A346FCZ8</accession>
<reference evidence="2 3" key="1">
    <citation type="submission" date="2018-06" db="EMBL/GenBank/DDBJ databases">
        <authorList>
            <person name="DeCurzio J.M."/>
            <person name="Delesalle V.A."/>
            <person name="Garlena R.A."/>
            <person name="Russell D.A."/>
            <person name="Pope W.H."/>
            <person name="Jacobs-Sera D."/>
            <person name="Hatfull G.F."/>
        </authorList>
    </citation>
    <scope>NUCLEOTIDE SEQUENCE [LARGE SCALE GENOMIC DNA]</scope>
</reference>
<protein>
    <submittedName>
        <fullName evidence="2">Tail assembly chaperone</fullName>
    </submittedName>
</protein>
<organism evidence="2 3">
    <name type="scientific">Gordonia phage Ronaldo</name>
    <dbReference type="NCBI Taxonomy" id="2250397"/>
    <lineage>
        <taxon>Viruses</taxon>
        <taxon>Duplodnaviria</taxon>
        <taxon>Heunggongvirae</taxon>
        <taxon>Uroviricota</taxon>
        <taxon>Caudoviricetes</taxon>
        <taxon>Ronaldovirus</taxon>
        <taxon>Ronaldovirus ronaldo</taxon>
    </lineage>
</organism>
<dbReference type="GeneID" id="54998629"/>
<dbReference type="RefSeq" id="YP_009807745.1">
    <property type="nucleotide sequence ID" value="NC_048028.1"/>
</dbReference>
<evidence type="ECO:0000313" key="3">
    <source>
        <dbReference type="Proteomes" id="UP000258385"/>
    </source>
</evidence>
<evidence type="ECO:0000256" key="1">
    <source>
        <dbReference type="SAM" id="MobiDB-lite"/>
    </source>
</evidence>
<dbReference type="KEGG" id="vg:54998629"/>
<feature type="compositionally biased region" description="Basic and acidic residues" evidence="1">
    <location>
        <begin position="210"/>
        <end position="224"/>
    </location>
</feature>
<feature type="region of interest" description="Disordered" evidence="1">
    <location>
        <begin position="209"/>
        <end position="265"/>
    </location>
</feature>